<evidence type="ECO:0000313" key="2">
    <source>
        <dbReference type="EMBL" id="CAH3117792.1"/>
    </source>
</evidence>
<protein>
    <submittedName>
        <fullName evidence="2">Uncharacterized protein</fullName>
    </submittedName>
</protein>
<sequence length="127" mass="14992">MTASDLNKLSVFHTKSLRRILRIFWPKTISNGQLLDRCRQDIMETIRELKMETRRWRCIGHVLRKEPGDITRSAIHWTPEGKRKRGRPKNTWRRTAERDEDPKPHLGHQPEAGPEQTGVAEDLRYCP</sequence>
<comment type="caution">
    <text evidence="2">The sequence shown here is derived from an EMBL/GenBank/DDBJ whole genome shotgun (WGS) entry which is preliminary data.</text>
</comment>
<feature type="compositionally biased region" description="Basic and acidic residues" evidence="1">
    <location>
        <begin position="94"/>
        <end position="104"/>
    </location>
</feature>
<dbReference type="Proteomes" id="UP001159405">
    <property type="component" value="Unassembled WGS sequence"/>
</dbReference>
<dbReference type="EMBL" id="CALNXK010000031">
    <property type="protein sequence ID" value="CAH3117792.1"/>
    <property type="molecule type" value="Genomic_DNA"/>
</dbReference>
<reference evidence="2 3" key="1">
    <citation type="submission" date="2022-05" db="EMBL/GenBank/DDBJ databases">
        <authorList>
            <consortium name="Genoscope - CEA"/>
            <person name="William W."/>
        </authorList>
    </citation>
    <scope>NUCLEOTIDE SEQUENCE [LARGE SCALE GENOMIC DNA]</scope>
</reference>
<organism evidence="2 3">
    <name type="scientific">Porites lobata</name>
    <dbReference type="NCBI Taxonomy" id="104759"/>
    <lineage>
        <taxon>Eukaryota</taxon>
        <taxon>Metazoa</taxon>
        <taxon>Cnidaria</taxon>
        <taxon>Anthozoa</taxon>
        <taxon>Hexacorallia</taxon>
        <taxon>Scleractinia</taxon>
        <taxon>Fungiina</taxon>
        <taxon>Poritidae</taxon>
        <taxon>Porites</taxon>
    </lineage>
</organism>
<feature type="region of interest" description="Disordered" evidence="1">
    <location>
        <begin position="74"/>
        <end position="127"/>
    </location>
</feature>
<feature type="compositionally biased region" description="Basic residues" evidence="1">
    <location>
        <begin position="82"/>
        <end position="92"/>
    </location>
</feature>
<keyword evidence="3" id="KW-1185">Reference proteome</keyword>
<accession>A0ABN8NR75</accession>
<name>A0ABN8NR75_9CNID</name>
<evidence type="ECO:0000256" key="1">
    <source>
        <dbReference type="SAM" id="MobiDB-lite"/>
    </source>
</evidence>
<gene>
    <name evidence="2" type="ORF">PLOB_00026082</name>
</gene>
<evidence type="ECO:0000313" key="3">
    <source>
        <dbReference type="Proteomes" id="UP001159405"/>
    </source>
</evidence>
<proteinExistence type="predicted"/>